<proteinExistence type="predicted"/>
<dbReference type="STRING" id="1618490.US90_C0001G0008"/>
<accession>A0A0G0JW13</accession>
<evidence type="ECO:0000256" key="1">
    <source>
        <dbReference type="SAM" id="MobiDB-lite"/>
    </source>
</evidence>
<dbReference type="AlphaFoldDB" id="A0A0G0JW13"/>
<feature type="signal peptide" evidence="2">
    <location>
        <begin position="1"/>
        <end position="24"/>
    </location>
</feature>
<feature type="region of interest" description="Disordered" evidence="1">
    <location>
        <begin position="124"/>
        <end position="151"/>
    </location>
</feature>
<evidence type="ECO:0000313" key="3">
    <source>
        <dbReference type="EMBL" id="KKQ71678.1"/>
    </source>
</evidence>
<reference evidence="3 4" key="1">
    <citation type="journal article" date="2015" name="Nature">
        <title>rRNA introns, odd ribosomes, and small enigmatic genomes across a large radiation of phyla.</title>
        <authorList>
            <person name="Brown C.T."/>
            <person name="Hug L.A."/>
            <person name="Thomas B.C."/>
            <person name="Sharon I."/>
            <person name="Castelle C.J."/>
            <person name="Singh A."/>
            <person name="Wilkins M.J."/>
            <person name="Williams K.H."/>
            <person name="Banfield J.F."/>
        </authorList>
    </citation>
    <scope>NUCLEOTIDE SEQUENCE [LARGE SCALE GENOMIC DNA]</scope>
</reference>
<dbReference type="Proteomes" id="UP000034406">
    <property type="component" value="Unassembled WGS sequence"/>
</dbReference>
<feature type="region of interest" description="Disordered" evidence="1">
    <location>
        <begin position="24"/>
        <end position="43"/>
    </location>
</feature>
<protein>
    <submittedName>
        <fullName evidence="3">Uncharacterized protein</fullName>
    </submittedName>
</protein>
<dbReference type="EMBL" id="LBUT01000001">
    <property type="protein sequence ID" value="KKQ71678.1"/>
    <property type="molecule type" value="Genomic_DNA"/>
</dbReference>
<sequence>MKKQILTLLSATLLLSACSLNPTAQPDNSDTTSQNQTPSQSESVARSLKDLMGLGSAQKCTWSYTDEQGNSTSGEMLIDGQKFSQTVNSKTSEESMVFRSVSDGELVYTWNDQVPDTGFKMSLAKTQSQESPDVEDDQSSPDTDTPKLDFEQKYNYNCTPVTVSDSDFLPPSGINFIDLSQETPNYQEMLKQFAPTE</sequence>
<feature type="chain" id="PRO_5002533049" evidence="2">
    <location>
        <begin position="25"/>
        <end position="197"/>
    </location>
</feature>
<dbReference type="PROSITE" id="PS51257">
    <property type="entry name" value="PROKAR_LIPOPROTEIN"/>
    <property type="match status" value="1"/>
</dbReference>
<gene>
    <name evidence="3" type="ORF">US90_C0001G0008</name>
</gene>
<evidence type="ECO:0000313" key="4">
    <source>
        <dbReference type="Proteomes" id="UP000034406"/>
    </source>
</evidence>
<name>A0A0G0JW13_9BACT</name>
<evidence type="ECO:0000256" key="2">
    <source>
        <dbReference type="SAM" id="SignalP"/>
    </source>
</evidence>
<comment type="caution">
    <text evidence="3">The sequence shown here is derived from an EMBL/GenBank/DDBJ whole genome shotgun (WGS) entry which is preliminary data.</text>
</comment>
<organism evidence="3 4">
    <name type="scientific">Candidatus Shapirobacteria bacterium GW2011_GWE2_38_30</name>
    <dbReference type="NCBI Taxonomy" id="1618490"/>
    <lineage>
        <taxon>Bacteria</taxon>
        <taxon>Candidatus Shapironibacteriota</taxon>
    </lineage>
</organism>
<keyword evidence="2" id="KW-0732">Signal</keyword>